<dbReference type="Proteomes" id="UP000005824">
    <property type="component" value="Unassembled WGS sequence"/>
</dbReference>
<dbReference type="GO" id="GO:0000160">
    <property type="term" value="P:phosphorelay signal transduction system"/>
    <property type="evidence" value="ECO:0007669"/>
    <property type="project" value="InterPro"/>
</dbReference>
<keyword evidence="1 2" id="KW-0597">Phosphoprotein</keyword>
<dbReference type="PROSITE" id="PS50110">
    <property type="entry name" value="RESPONSE_REGULATORY"/>
    <property type="match status" value="1"/>
</dbReference>
<evidence type="ECO:0000256" key="3">
    <source>
        <dbReference type="SAM" id="MobiDB-lite"/>
    </source>
</evidence>
<dbReference type="PANTHER" id="PTHR44591:SF23">
    <property type="entry name" value="CHEY SUBFAMILY"/>
    <property type="match status" value="1"/>
</dbReference>
<dbReference type="InterPro" id="IPR050595">
    <property type="entry name" value="Bact_response_regulator"/>
</dbReference>
<name>B4CVL2_9BACT</name>
<dbReference type="InterPro" id="IPR001279">
    <property type="entry name" value="Metallo-B-lactamas"/>
</dbReference>
<dbReference type="PANTHER" id="PTHR44591">
    <property type="entry name" value="STRESS RESPONSE REGULATOR PROTEIN 1"/>
    <property type="match status" value="1"/>
</dbReference>
<dbReference type="InterPro" id="IPR001789">
    <property type="entry name" value="Sig_transdc_resp-reg_receiver"/>
</dbReference>
<dbReference type="Pfam" id="PF00072">
    <property type="entry name" value="Response_reg"/>
    <property type="match status" value="1"/>
</dbReference>
<protein>
    <submittedName>
        <fullName evidence="5">Response regulator receiver protein</fullName>
    </submittedName>
</protein>
<feature type="domain" description="Response regulatory" evidence="4">
    <location>
        <begin position="3"/>
        <end position="119"/>
    </location>
</feature>
<keyword evidence="6" id="KW-1185">Reference proteome</keyword>
<dbReference type="eggNOG" id="COG1235">
    <property type="taxonomic scope" value="Bacteria"/>
</dbReference>
<dbReference type="eggNOG" id="COG0745">
    <property type="taxonomic scope" value="Bacteria"/>
</dbReference>
<evidence type="ECO:0000313" key="6">
    <source>
        <dbReference type="Proteomes" id="UP000005824"/>
    </source>
</evidence>
<dbReference type="SUPFAM" id="SSF52172">
    <property type="entry name" value="CheY-like"/>
    <property type="match status" value="1"/>
</dbReference>
<dbReference type="Gene3D" id="3.40.50.2300">
    <property type="match status" value="1"/>
</dbReference>
<evidence type="ECO:0000256" key="1">
    <source>
        <dbReference type="ARBA" id="ARBA00022553"/>
    </source>
</evidence>
<dbReference type="SMART" id="SM00448">
    <property type="entry name" value="REC"/>
    <property type="match status" value="1"/>
</dbReference>
<dbReference type="Gene3D" id="3.60.15.10">
    <property type="entry name" value="Ribonuclease Z/Hydroxyacylglutathione hydrolase-like"/>
    <property type="match status" value="1"/>
</dbReference>
<evidence type="ECO:0000256" key="2">
    <source>
        <dbReference type="PROSITE-ProRule" id="PRU00169"/>
    </source>
</evidence>
<dbReference type="CDD" id="cd07715">
    <property type="entry name" value="TaR3-like_MBL-fold"/>
    <property type="match status" value="1"/>
</dbReference>
<feature type="modified residue" description="4-aspartylphosphate" evidence="2">
    <location>
        <position position="52"/>
    </location>
</feature>
<evidence type="ECO:0000313" key="5">
    <source>
        <dbReference type="EMBL" id="EDY21454.1"/>
    </source>
</evidence>
<dbReference type="InterPro" id="IPR036866">
    <property type="entry name" value="RibonucZ/Hydroxyglut_hydro"/>
</dbReference>
<dbReference type="RefSeq" id="WP_006978026.1">
    <property type="nucleotide sequence ID" value="NZ_ABVL01000002.1"/>
</dbReference>
<comment type="caution">
    <text evidence="5">The sequence shown here is derived from an EMBL/GenBank/DDBJ whole genome shotgun (WGS) entry which is preliminary data.</text>
</comment>
<evidence type="ECO:0000259" key="4">
    <source>
        <dbReference type="PROSITE" id="PS50110"/>
    </source>
</evidence>
<dbReference type="EMBL" id="ABVL01000002">
    <property type="protein sequence ID" value="EDY21454.1"/>
    <property type="molecule type" value="Genomic_DNA"/>
</dbReference>
<gene>
    <name evidence="5" type="ORF">CfE428DRAFT_0699</name>
</gene>
<dbReference type="CDD" id="cd17574">
    <property type="entry name" value="REC_OmpR"/>
    <property type="match status" value="1"/>
</dbReference>
<accession>B4CVL2</accession>
<dbReference type="InterPro" id="IPR011006">
    <property type="entry name" value="CheY-like_superfamily"/>
</dbReference>
<organism evidence="5 6">
    <name type="scientific">Chthoniobacter flavus Ellin428</name>
    <dbReference type="NCBI Taxonomy" id="497964"/>
    <lineage>
        <taxon>Bacteria</taxon>
        <taxon>Pseudomonadati</taxon>
        <taxon>Verrucomicrobiota</taxon>
        <taxon>Spartobacteria</taxon>
        <taxon>Chthoniobacterales</taxon>
        <taxon>Chthoniobacteraceae</taxon>
        <taxon>Chthoniobacter</taxon>
    </lineage>
</organism>
<dbReference type="AlphaFoldDB" id="B4CVL2"/>
<proteinExistence type="predicted"/>
<dbReference type="Pfam" id="PF00753">
    <property type="entry name" value="Lactamase_B"/>
    <property type="match status" value="1"/>
</dbReference>
<sequence>MKTILLIDDDEICRKPAAEALRRSDWQVIEAADGDEGVELAVKHRPDVILCDLLMPKSNGYHVCRTVRENPELKDTRIIVISGRDFASDRQSAAEAGADDFLVKPIELGQLHEALQRTTSIRGETKAAPTPSTVPSAKPTSDQKTVVKFWGVRGSIPTPGQTTVFFGGNTSCVEVRADGEIIILDAGSGIRPLGEALAAEFNGKPIEITLLITHTHWDHIQGFPFFLPAYDARNRVHILGYEGARDGLAATLAGQMESPYFPIALKQMPGNIVIEDCGR</sequence>
<dbReference type="STRING" id="497964.CfE428DRAFT_0699"/>
<reference evidence="5 6" key="1">
    <citation type="journal article" date="2011" name="J. Bacteriol.">
        <title>Genome sequence of Chthoniobacter flavus Ellin428, an aerobic heterotrophic soil bacterium.</title>
        <authorList>
            <person name="Kant R."/>
            <person name="van Passel M.W."/>
            <person name="Palva A."/>
            <person name="Lucas S."/>
            <person name="Lapidus A."/>
            <person name="Glavina Del Rio T."/>
            <person name="Dalin E."/>
            <person name="Tice H."/>
            <person name="Bruce D."/>
            <person name="Goodwin L."/>
            <person name="Pitluck S."/>
            <person name="Larimer F.W."/>
            <person name="Land M.L."/>
            <person name="Hauser L."/>
            <person name="Sangwan P."/>
            <person name="de Vos W.M."/>
            <person name="Janssen P.H."/>
            <person name="Smidt H."/>
        </authorList>
    </citation>
    <scope>NUCLEOTIDE SEQUENCE [LARGE SCALE GENOMIC DNA]</scope>
    <source>
        <strain evidence="5 6">Ellin428</strain>
    </source>
</reference>
<dbReference type="InParanoid" id="B4CVL2"/>
<feature type="compositionally biased region" description="Polar residues" evidence="3">
    <location>
        <begin position="130"/>
        <end position="141"/>
    </location>
</feature>
<feature type="region of interest" description="Disordered" evidence="3">
    <location>
        <begin position="119"/>
        <end position="141"/>
    </location>
</feature>
<dbReference type="SUPFAM" id="SSF56281">
    <property type="entry name" value="Metallo-hydrolase/oxidoreductase"/>
    <property type="match status" value="1"/>
</dbReference>